<dbReference type="Proteomes" id="UP000596248">
    <property type="component" value="Chromosome"/>
</dbReference>
<name>A0ABX7FMN4_BRECH</name>
<dbReference type="RefSeq" id="WP_203353978.1">
    <property type="nucleotide sequence ID" value="NZ_CP069127.1"/>
</dbReference>
<protein>
    <submittedName>
        <fullName evidence="1">Transcriptional regulator</fullName>
    </submittedName>
</protein>
<reference evidence="1 2" key="1">
    <citation type="submission" date="2021-01" db="EMBL/GenBank/DDBJ databases">
        <title>Identification of strong promoters based on the transcriptome of Brevibacillus choshinensis.</title>
        <authorList>
            <person name="Yao D."/>
            <person name="Zhang K."/>
            <person name="Wu J."/>
        </authorList>
    </citation>
    <scope>NUCLEOTIDE SEQUENCE [LARGE SCALE GENOMIC DNA]</scope>
    <source>
        <strain evidence="1 2">HPD31-SP3</strain>
    </source>
</reference>
<accession>A0ABX7FMN4</accession>
<proteinExistence type="predicted"/>
<dbReference type="EMBL" id="CP069127">
    <property type="protein sequence ID" value="QRG66914.1"/>
    <property type="molecule type" value="Genomic_DNA"/>
</dbReference>
<evidence type="ECO:0000313" key="2">
    <source>
        <dbReference type="Proteomes" id="UP000596248"/>
    </source>
</evidence>
<sequence>MFGLGKQRSRLGKYLDDKEIPQQWLVDETKLNKKTISQLASKDKPLPSGTTMQRIIQALRKKDRTLKQEDFWPM</sequence>
<organism evidence="1 2">
    <name type="scientific">Brevibacillus choshinensis</name>
    <dbReference type="NCBI Taxonomy" id="54911"/>
    <lineage>
        <taxon>Bacteria</taxon>
        <taxon>Bacillati</taxon>
        <taxon>Bacillota</taxon>
        <taxon>Bacilli</taxon>
        <taxon>Bacillales</taxon>
        <taxon>Paenibacillaceae</taxon>
        <taxon>Brevibacillus</taxon>
    </lineage>
</organism>
<evidence type="ECO:0000313" key="1">
    <source>
        <dbReference type="EMBL" id="QRG66914.1"/>
    </source>
</evidence>
<gene>
    <name evidence="1" type="ORF">JNE38_26120</name>
</gene>
<keyword evidence="2" id="KW-1185">Reference proteome</keyword>